<dbReference type="InterPro" id="IPR058163">
    <property type="entry name" value="LysR-type_TF_proteobact-type"/>
</dbReference>
<dbReference type="PANTHER" id="PTHR30537">
    <property type="entry name" value="HTH-TYPE TRANSCRIPTIONAL REGULATOR"/>
    <property type="match status" value="1"/>
</dbReference>
<dbReference type="OrthoDB" id="9813056at2"/>
<comment type="similarity">
    <text evidence="1">Belongs to the LysR transcriptional regulatory family.</text>
</comment>
<organism evidence="6 7">
    <name type="scientific">Phaeobacter gallaeciensis</name>
    <dbReference type="NCBI Taxonomy" id="60890"/>
    <lineage>
        <taxon>Bacteria</taxon>
        <taxon>Pseudomonadati</taxon>
        <taxon>Pseudomonadota</taxon>
        <taxon>Alphaproteobacteria</taxon>
        <taxon>Rhodobacterales</taxon>
        <taxon>Roseobacteraceae</taxon>
        <taxon>Phaeobacter</taxon>
    </lineage>
</organism>
<dbReference type="AlphaFoldDB" id="A0A1B0ZP73"/>
<reference evidence="6 7" key="1">
    <citation type="submission" date="2016-04" db="EMBL/GenBank/DDBJ databases">
        <authorList>
            <person name="Evans L.H."/>
            <person name="Alamgir A."/>
            <person name="Owens N."/>
            <person name="Weber N.D."/>
            <person name="Virtaneva K."/>
            <person name="Barbian K."/>
            <person name="Babar A."/>
            <person name="Rosenke K."/>
        </authorList>
    </citation>
    <scope>NUCLEOTIDE SEQUENCE [LARGE SCALE GENOMIC DNA]</scope>
    <source>
        <strain evidence="6 7">JL2886</strain>
    </source>
</reference>
<keyword evidence="4" id="KW-0804">Transcription</keyword>
<dbReference type="InterPro" id="IPR005119">
    <property type="entry name" value="LysR_subst-bd"/>
</dbReference>
<dbReference type="SUPFAM" id="SSF46785">
    <property type="entry name" value="Winged helix' DNA-binding domain"/>
    <property type="match status" value="1"/>
</dbReference>
<proteinExistence type="inferred from homology"/>
<dbReference type="InterPro" id="IPR036388">
    <property type="entry name" value="WH-like_DNA-bd_sf"/>
</dbReference>
<evidence type="ECO:0000259" key="5">
    <source>
        <dbReference type="PROSITE" id="PS50931"/>
    </source>
</evidence>
<keyword evidence="7" id="KW-1185">Reference proteome</keyword>
<dbReference type="Proteomes" id="UP000092565">
    <property type="component" value="Chromosome"/>
</dbReference>
<protein>
    <submittedName>
        <fullName evidence="6">Putative transcription regulator protein</fullName>
    </submittedName>
</protein>
<keyword evidence="3" id="KW-0238">DNA-binding</keyword>
<dbReference type="InterPro" id="IPR036390">
    <property type="entry name" value="WH_DNA-bd_sf"/>
</dbReference>
<dbReference type="GO" id="GO:0003700">
    <property type="term" value="F:DNA-binding transcription factor activity"/>
    <property type="evidence" value="ECO:0007669"/>
    <property type="project" value="InterPro"/>
</dbReference>
<evidence type="ECO:0000256" key="2">
    <source>
        <dbReference type="ARBA" id="ARBA00023015"/>
    </source>
</evidence>
<dbReference type="Pfam" id="PF03466">
    <property type="entry name" value="LysR_substrate"/>
    <property type="match status" value="1"/>
</dbReference>
<gene>
    <name evidence="6" type="primary">gcvA</name>
    <name evidence="6" type="ORF">JL2886_01052</name>
</gene>
<dbReference type="Gene3D" id="3.40.190.10">
    <property type="entry name" value="Periplasmic binding protein-like II"/>
    <property type="match status" value="2"/>
</dbReference>
<evidence type="ECO:0000256" key="1">
    <source>
        <dbReference type="ARBA" id="ARBA00009437"/>
    </source>
</evidence>
<dbReference type="PRINTS" id="PR00039">
    <property type="entry name" value="HTHLYSR"/>
</dbReference>
<dbReference type="InterPro" id="IPR000847">
    <property type="entry name" value="LysR_HTH_N"/>
</dbReference>
<dbReference type="GO" id="GO:0043565">
    <property type="term" value="F:sequence-specific DNA binding"/>
    <property type="evidence" value="ECO:0007669"/>
    <property type="project" value="TreeGrafter"/>
</dbReference>
<evidence type="ECO:0000313" key="6">
    <source>
        <dbReference type="EMBL" id="ANP35973.1"/>
    </source>
</evidence>
<evidence type="ECO:0000256" key="3">
    <source>
        <dbReference type="ARBA" id="ARBA00023125"/>
    </source>
</evidence>
<accession>A0A1B0ZP73</accession>
<name>A0A1B0ZP73_9RHOB</name>
<evidence type="ECO:0000256" key="4">
    <source>
        <dbReference type="ARBA" id="ARBA00023163"/>
    </source>
</evidence>
<dbReference type="EMBL" id="CP015124">
    <property type="protein sequence ID" value="ANP35973.1"/>
    <property type="molecule type" value="Genomic_DNA"/>
</dbReference>
<dbReference type="Pfam" id="PF00126">
    <property type="entry name" value="HTH_1"/>
    <property type="match status" value="1"/>
</dbReference>
<feature type="domain" description="HTH lysR-type" evidence="5">
    <location>
        <begin position="6"/>
        <end position="63"/>
    </location>
</feature>
<dbReference type="RefSeq" id="WP_065271025.1">
    <property type="nucleotide sequence ID" value="NZ_CP015124.1"/>
</dbReference>
<dbReference type="FunFam" id="1.10.10.10:FF:000038">
    <property type="entry name" value="Glycine cleavage system transcriptional activator"/>
    <property type="match status" value="1"/>
</dbReference>
<evidence type="ECO:0000313" key="7">
    <source>
        <dbReference type="Proteomes" id="UP000092565"/>
    </source>
</evidence>
<keyword evidence="2" id="KW-0805">Transcription regulation</keyword>
<sequence>MPRRLPVLNALRSFEAAARHESFKEAAAELNVTNAAISHQVKSLEEAFGMSLFRRRGRAVQPTDAAKRFADRIGKAFDTIEAAAIELQGNPMSGTLRLAVTPFYGNRIVLPRLSRFHAMYPEITVEPEMSATDTDFRKSDLDGGMRYGTGEWPGLTAVELHRDELVPVAAPSVVSGRRLPLSADEIAKLTLAYIEGRKDDWQAWLNLLGYAGSPPQDMVAYDSRARVVDLAFAGHGAALADVSLTAADVAAGHLVRLNETRLTTGRGMWLVYPDTDFPDPRLIAFGEWFKSEVAKIPIA</sequence>
<dbReference type="SUPFAM" id="SSF53850">
    <property type="entry name" value="Periplasmic binding protein-like II"/>
    <property type="match status" value="1"/>
</dbReference>
<dbReference type="PROSITE" id="PS50931">
    <property type="entry name" value="HTH_LYSR"/>
    <property type="match status" value="1"/>
</dbReference>
<dbReference type="PANTHER" id="PTHR30537:SF79">
    <property type="entry name" value="TRANSCRIPTIONAL REGULATOR-RELATED"/>
    <property type="match status" value="1"/>
</dbReference>
<dbReference type="GO" id="GO:0006351">
    <property type="term" value="P:DNA-templated transcription"/>
    <property type="evidence" value="ECO:0007669"/>
    <property type="project" value="TreeGrafter"/>
</dbReference>
<dbReference type="Gene3D" id="1.10.10.10">
    <property type="entry name" value="Winged helix-like DNA-binding domain superfamily/Winged helix DNA-binding domain"/>
    <property type="match status" value="1"/>
</dbReference>